<dbReference type="AlphaFoldDB" id="A0A8H7TK71"/>
<dbReference type="Pfam" id="PF13041">
    <property type="entry name" value="PPR_2"/>
    <property type="match status" value="1"/>
</dbReference>
<keyword evidence="2" id="KW-0677">Repeat</keyword>
<dbReference type="EMBL" id="JAFJYH010000087">
    <property type="protein sequence ID" value="KAG4420293.1"/>
    <property type="molecule type" value="Genomic_DNA"/>
</dbReference>
<organism evidence="6 7">
    <name type="scientific">Cadophora malorum</name>
    <dbReference type="NCBI Taxonomy" id="108018"/>
    <lineage>
        <taxon>Eukaryota</taxon>
        <taxon>Fungi</taxon>
        <taxon>Dikarya</taxon>
        <taxon>Ascomycota</taxon>
        <taxon>Pezizomycotina</taxon>
        <taxon>Leotiomycetes</taxon>
        <taxon>Helotiales</taxon>
        <taxon>Ploettnerulaceae</taxon>
        <taxon>Cadophora</taxon>
    </lineage>
</organism>
<dbReference type="InterPro" id="IPR002885">
    <property type="entry name" value="PPR_rpt"/>
</dbReference>
<evidence type="ECO:0000256" key="1">
    <source>
        <dbReference type="ARBA" id="ARBA00006192"/>
    </source>
</evidence>
<evidence type="ECO:0000313" key="6">
    <source>
        <dbReference type="EMBL" id="KAG4420293.1"/>
    </source>
</evidence>
<evidence type="ECO:0000256" key="5">
    <source>
        <dbReference type="PROSITE-ProRule" id="PRU00708"/>
    </source>
</evidence>
<comment type="function">
    <text evidence="3">Regulates mitochondrial small subunit maturation by controlling 15S rRNA 5'-end processing. Localizes to the 5' precursor of the 15S rRNA in a position that is subsequently occupied by mS47 in the mature yeast mtSSU. Uses structure and sequence-specific RNA recognition, binding to a single-stranded region of the precursor and specifically recognizing bases -6 to -1. The exchange of Ccm1 for mS47 is coupled to the irreversible removal of precursor rRNA that is accompanied by conformational changes of the mitoribosomal proteins uS5m and mS26. These conformational changes signal completion of 5'-end rRNA processing through protection of the mature 5'-end of the 15S rRNA and stabilization of mS47. The removal of the 5' precursor together with the dissociation of Ccm1 may be catalyzed by the 5'-3' exoribonuclease Pet127. Involved in the specific removal of group I introns in mitochondrial encoded transcripts.</text>
</comment>
<dbReference type="Pfam" id="PF13812">
    <property type="entry name" value="PPR_3"/>
    <property type="match status" value="1"/>
</dbReference>
<reference evidence="6" key="1">
    <citation type="submission" date="2021-02" db="EMBL/GenBank/DDBJ databases">
        <title>Genome sequence Cadophora malorum strain M34.</title>
        <authorList>
            <person name="Stefanovic E."/>
            <person name="Vu D."/>
            <person name="Scully C."/>
            <person name="Dijksterhuis J."/>
            <person name="Roader J."/>
            <person name="Houbraken J."/>
        </authorList>
    </citation>
    <scope>NUCLEOTIDE SEQUENCE</scope>
    <source>
        <strain evidence="6">M34</strain>
    </source>
</reference>
<sequence length="1037" mass="118118">MKSRRTLHSSFWTHGASDLEISPLWTALVQLAAPAEQDAGRDMQQQRPAAMGNTGMLLDFLYPAGTLNFLRQYSALGVDRAGGRLARTGLEKLGHRQYTSSAQDTIADSQDMSTESEITKDEAGAESGSMALLYEKLGLTKNYDFEEAWRQYSLLDVGEQHIPLRKQLMRYLSTSERLIDAERIIQLFEALDRDQRTPASYRHTIRAYLKMRNLADAMTLYTRALDEVESPAGSEELLAYLIKNSSWGRAFSVWDEFNKFRAQTPKLSYNIFEVLDKDPTIGSQAIELAGYVNRKLENQSSDSTSELPPELLNFASRIVRRALLSAQAFNSARFTSLLTILQDWKLVSPALYEQLTFMLLRLNETKLAVKCYRRVRHSKEFRFTRPTLHSLLKVCCDYHSVLGMQQILDDFFRIYSRPTRAAYQMCMGEFAAQGDAETVHALFDQLLERDEQQRLTSVSEITPVLHVHAKRGEVGKVVTYFDQIQDVYGLQPNVLCWNILINAYGKVHDVDRAYDCFEQLISDGKVRPDDYTFGTMMGICTTRGDIDRVVGLYMFAQEQKVEISAAMLDCLVLSHVQAGDLQKAESICEDALKMDIKGIRTRMWNYLLTGHALNRDLVDVNRLLRRMTEAGVAYDTYTYSALMQSLVMVKQPDRAFAIMTDVMPPAGVQATDFHYAVVMGGYLANGEVDKVFKLQRRMERRNVRSSAATKLLTLKATIAEDERLLEDGTSQEKLNRGLEMFQEIVTSIDPQDVAKPARKGVGRMPIDIAYSTIFNRYMIFVLGQYAEFSTAGSIYEAYRSSLPASRTGEVPLDMLRTIMDTKLGEGDHETVRMCWEASLAQAKRIATPIKAKSGHLPEDHLIRNERKAIAPARQLDLARHLGTYLQSLHTQRKTDEMIATVDGLLSDGFALDNHNWNSYLEFLAIRHKYQLAFRLCEDNLMDHWTGWARIRWTLPERNRLPTDLRAKRKDPLHLRPKYLTILHLARGYLELQSMAAESVHSEALLAELERTCPRVVNAITTMQRVDDVLERSVLRGY</sequence>
<evidence type="ECO:0000256" key="3">
    <source>
        <dbReference type="ARBA" id="ARBA00044493"/>
    </source>
</evidence>
<feature type="repeat" description="PPR" evidence="5">
    <location>
        <begin position="671"/>
        <end position="705"/>
    </location>
</feature>
<dbReference type="NCBIfam" id="TIGR00756">
    <property type="entry name" value="PPR"/>
    <property type="match status" value="1"/>
</dbReference>
<comment type="subunit">
    <text evidence="4">Binds to mitochondrial small subunit 15S rRNA.</text>
</comment>
<dbReference type="InterPro" id="IPR011990">
    <property type="entry name" value="TPR-like_helical_dom_sf"/>
</dbReference>
<comment type="caution">
    <text evidence="6">The sequence shown here is derived from an EMBL/GenBank/DDBJ whole genome shotgun (WGS) entry which is preliminary data.</text>
</comment>
<dbReference type="PANTHER" id="PTHR47447:SF28">
    <property type="entry name" value="PENTACOTRIPEPTIDE-REPEAT REGION OF PRORP DOMAIN-CONTAINING PROTEIN"/>
    <property type="match status" value="1"/>
</dbReference>
<dbReference type="SUPFAM" id="SSF48452">
    <property type="entry name" value="TPR-like"/>
    <property type="match status" value="1"/>
</dbReference>
<evidence type="ECO:0000256" key="4">
    <source>
        <dbReference type="ARBA" id="ARBA00044511"/>
    </source>
</evidence>
<accession>A0A8H7TK71</accession>
<dbReference type="PANTHER" id="PTHR47447">
    <property type="entry name" value="OS03G0856100 PROTEIN"/>
    <property type="match status" value="1"/>
</dbReference>
<dbReference type="Pfam" id="PF01535">
    <property type="entry name" value="PPR"/>
    <property type="match status" value="1"/>
</dbReference>
<keyword evidence="7" id="KW-1185">Reference proteome</keyword>
<dbReference type="Gene3D" id="1.25.40.10">
    <property type="entry name" value="Tetratricopeptide repeat domain"/>
    <property type="match status" value="2"/>
</dbReference>
<dbReference type="PROSITE" id="PS51375">
    <property type="entry name" value="PPR"/>
    <property type="match status" value="2"/>
</dbReference>
<evidence type="ECO:0000313" key="7">
    <source>
        <dbReference type="Proteomes" id="UP000664132"/>
    </source>
</evidence>
<dbReference type="Proteomes" id="UP000664132">
    <property type="component" value="Unassembled WGS sequence"/>
</dbReference>
<protein>
    <recommendedName>
        <fullName evidence="8">Pentacotripeptide-repeat region of PRORP domain-containing protein</fullName>
    </recommendedName>
</protein>
<dbReference type="OrthoDB" id="185373at2759"/>
<evidence type="ECO:0000256" key="2">
    <source>
        <dbReference type="ARBA" id="ARBA00022737"/>
    </source>
</evidence>
<comment type="similarity">
    <text evidence="1">Belongs to the CCM1 family.</text>
</comment>
<evidence type="ECO:0008006" key="8">
    <source>
        <dbReference type="Google" id="ProtNLM"/>
    </source>
</evidence>
<proteinExistence type="inferred from homology"/>
<name>A0A8H7TK71_9HELO</name>
<feature type="repeat" description="PPR" evidence="5">
    <location>
        <begin position="493"/>
        <end position="527"/>
    </location>
</feature>
<gene>
    <name evidence="6" type="ORF">IFR04_006580</name>
</gene>